<keyword evidence="2" id="KW-0677">Repeat</keyword>
<gene>
    <name evidence="4" type="ORF">Acr_16g0001890</name>
</gene>
<dbReference type="Pfam" id="PF01535">
    <property type="entry name" value="PPR"/>
    <property type="match status" value="3"/>
</dbReference>
<feature type="repeat" description="PPR" evidence="3">
    <location>
        <begin position="230"/>
        <end position="264"/>
    </location>
</feature>
<sequence>MLKLFPPKKTLIFTTKPPIIARSISSSSPSSSSPSAPFASNLTNTILNCKSAKQALEIFNSASHKPHAPKSPLVYAAIIHVLTGAKLYVNARCLMKDLIKNLLQTRKPNRACSSVFNVLSRLENSNFDPNVFGVLIFALSDMGLVEEAYWVYRKIGELPAVQVCNALLDGFVKIGRLDLMWEVFRDMVSRGLLADVVTYGILVDACCDQENMPKAHKMFDEMVERGIKPTVVIYTTLIRGLSREGKMSEAENMFTMMRESGVFPNLYTYNTLMDGYCKMANVKKAIELYRQMLGHDVLPNVVTFGALIDGLCKLGELVAARNYFVCNLSAAMDMHSEMKKLELSADVFTYSILIKVGNMEKALKVCSQMTEKGIQPNVLTFSILLIDGYCKIRKMDAAMGMHTEMVIKGLVPDVVTYTALIDGHFKDVVLIDGLCKDGRTNDAIKLFLEETNAVPIGGETDYGDSNSYTPNHVMYTALIQALCKDGKIFKASKFFRDMRYFSMKPDVPIYTIIIQGHFLAKHKFDVKMLQADMLKMGIMPSTIIYQVLSRGYREIGDLESSVSPFVVQFRPKWNYDAGILGLRLLIGPLLINFMFEAVVYIDGVCERPTYLLQ</sequence>
<dbReference type="AlphaFoldDB" id="A0A7J0FY05"/>
<protein>
    <submittedName>
        <fullName evidence="4">Pentatricopeptide repeat (PPR) superfamily protein</fullName>
    </submittedName>
</protein>
<reference evidence="4 5" key="1">
    <citation type="submission" date="2019-07" db="EMBL/GenBank/DDBJ databases">
        <title>De Novo Assembly of kiwifruit Actinidia rufa.</title>
        <authorList>
            <person name="Sugita-Konishi S."/>
            <person name="Sato K."/>
            <person name="Mori E."/>
            <person name="Abe Y."/>
            <person name="Kisaki G."/>
            <person name="Hamano K."/>
            <person name="Suezawa K."/>
            <person name="Otani M."/>
            <person name="Fukuda T."/>
            <person name="Manabe T."/>
            <person name="Gomi K."/>
            <person name="Tabuchi M."/>
            <person name="Akimitsu K."/>
            <person name="Kataoka I."/>
        </authorList>
    </citation>
    <scope>NUCLEOTIDE SEQUENCE [LARGE SCALE GENOMIC DNA]</scope>
    <source>
        <strain evidence="5">cv. Fuchu</strain>
    </source>
</reference>
<name>A0A7J0FY05_9ERIC</name>
<dbReference type="PROSITE" id="PS51375">
    <property type="entry name" value="PPR"/>
    <property type="match status" value="5"/>
</dbReference>
<dbReference type="EMBL" id="BJWL01000016">
    <property type="protein sequence ID" value="GFZ03565.1"/>
    <property type="molecule type" value="Genomic_DNA"/>
</dbReference>
<dbReference type="InterPro" id="IPR011990">
    <property type="entry name" value="TPR-like_helical_dom_sf"/>
</dbReference>
<comment type="caution">
    <text evidence="4">The sequence shown here is derived from an EMBL/GenBank/DDBJ whole genome shotgun (WGS) entry which is preliminary data.</text>
</comment>
<dbReference type="InterPro" id="IPR002885">
    <property type="entry name" value="PPR_rpt"/>
</dbReference>
<proteinExistence type="inferred from homology"/>
<evidence type="ECO:0000313" key="4">
    <source>
        <dbReference type="EMBL" id="GFZ03565.1"/>
    </source>
</evidence>
<feature type="repeat" description="PPR" evidence="3">
    <location>
        <begin position="195"/>
        <end position="229"/>
    </location>
</feature>
<comment type="similarity">
    <text evidence="1">Belongs to the PPR family. P subfamily.</text>
</comment>
<dbReference type="Gene3D" id="1.25.40.10">
    <property type="entry name" value="Tetratricopeptide repeat domain"/>
    <property type="match status" value="5"/>
</dbReference>
<dbReference type="OrthoDB" id="185373at2759"/>
<feature type="repeat" description="PPR" evidence="3">
    <location>
        <begin position="265"/>
        <end position="299"/>
    </location>
</feature>
<dbReference type="SUPFAM" id="SSF81901">
    <property type="entry name" value="HCP-like"/>
    <property type="match status" value="1"/>
</dbReference>
<dbReference type="Pfam" id="PF12854">
    <property type="entry name" value="PPR_1"/>
    <property type="match status" value="1"/>
</dbReference>
<evidence type="ECO:0000313" key="5">
    <source>
        <dbReference type="Proteomes" id="UP000585474"/>
    </source>
</evidence>
<evidence type="ECO:0000256" key="3">
    <source>
        <dbReference type="PROSITE-ProRule" id="PRU00708"/>
    </source>
</evidence>
<dbReference type="GO" id="GO:0003729">
    <property type="term" value="F:mRNA binding"/>
    <property type="evidence" value="ECO:0007669"/>
    <property type="project" value="TreeGrafter"/>
</dbReference>
<feature type="repeat" description="PPR" evidence="3">
    <location>
        <begin position="471"/>
        <end position="505"/>
    </location>
</feature>
<dbReference type="Proteomes" id="UP000585474">
    <property type="component" value="Unassembled WGS sequence"/>
</dbReference>
<accession>A0A7J0FY05</accession>
<dbReference type="Pfam" id="PF13041">
    <property type="entry name" value="PPR_2"/>
    <property type="match status" value="4"/>
</dbReference>
<keyword evidence="5" id="KW-1185">Reference proteome</keyword>
<evidence type="ECO:0000256" key="2">
    <source>
        <dbReference type="ARBA" id="ARBA00022737"/>
    </source>
</evidence>
<dbReference type="InterPro" id="IPR051240">
    <property type="entry name" value="Mito_RNA-Proc/Resp"/>
</dbReference>
<dbReference type="PANTHER" id="PTHR47933:SF45">
    <property type="entry name" value="PENTACOTRIPEPTIDE-REPEAT REGION OF PRORP DOMAIN-CONTAINING PROTEIN"/>
    <property type="match status" value="1"/>
</dbReference>
<evidence type="ECO:0000256" key="1">
    <source>
        <dbReference type="ARBA" id="ARBA00007626"/>
    </source>
</evidence>
<dbReference type="PANTHER" id="PTHR47933">
    <property type="entry name" value="PENTATRICOPEPTIDE REPEAT-CONTAINING PROTEIN 1, MITOCHONDRIAL"/>
    <property type="match status" value="1"/>
</dbReference>
<organism evidence="4 5">
    <name type="scientific">Actinidia rufa</name>
    <dbReference type="NCBI Taxonomy" id="165716"/>
    <lineage>
        <taxon>Eukaryota</taxon>
        <taxon>Viridiplantae</taxon>
        <taxon>Streptophyta</taxon>
        <taxon>Embryophyta</taxon>
        <taxon>Tracheophyta</taxon>
        <taxon>Spermatophyta</taxon>
        <taxon>Magnoliopsida</taxon>
        <taxon>eudicotyledons</taxon>
        <taxon>Gunneridae</taxon>
        <taxon>Pentapetalae</taxon>
        <taxon>asterids</taxon>
        <taxon>Ericales</taxon>
        <taxon>Actinidiaceae</taxon>
        <taxon>Actinidia</taxon>
    </lineage>
</organism>
<feature type="repeat" description="PPR" evidence="3">
    <location>
        <begin position="160"/>
        <end position="194"/>
    </location>
</feature>
<dbReference type="NCBIfam" id="TIGR00756">
    <property type="entry name" value="PPR"/>
    <property type="match status" value="7"/>
</dbReference>